<dbReference type="Gene3D" id="2.130.10.80">
    <property type="entry name" value="Galactose oxidase/kelch, beta-propeller"/>
    <property type="match status" value="1"/>
</dbReference>
<evidence type="ECO:0000313" key="3">
    <source>
        <dbReference type="EMBL" id="ABF88956.1"/>
    </source>
</evidence>
<dbReference type="Gene3D" id="2.60.40.10">
    <property type="entry name" value="Immunoglobulins"/>
    <property type="match status" value="1"/>
</dbReference>
<feature type="region of interest" description="Disordered" evidence="1">
    <location>
        <begin position="1"/>
        <end position="20"/>
    </location>
</feature>
<dbReference type="PANTHER" id="PTHR32208">
    <property type="entry name" value="SECRETED PROTEIN-RELATED"/>
    <property type="match status" value="1"/>
</dbReference>
<proteinExistence type="predicted"/>
<accession>Q1D1Q6</accession>
<dbReference type="InterPro" id="IPR011043">
    <property type="entry name" value="Gal_Oxase/kelch_b-propeller"/>
</dbReference>
<dbReference type="EMBL" id="CP000113">
    <property type="protein sequence ID" value="ABF88956.1"/>
    <property type="molecule type" value="Genomic_DNA"/>
</dbReference>
<feature type="region of interest" description="Disordered" evidence="1">
    <location>
        <begin position="78"/>
        <end position="104"/>
    </location>
</feature>
<dbReference type="HOGENOM" id="CLU_335495_0_0_7"/>
<dbReference type="SUPFAM" id="SSF50965">
    <property type="entry name" value="Galactose oxidase, central domain"/>
    <property type="match status" value="1"/>
</dbReference>
<protein>
    <submittedName>
        <fullName evidence="3">Kelch domain protein</fullName>
    </submittedName>
</protein>
<name>Q1D1Q6_MYXXD</name>
<feature type="compositionally biased region" description="Basic and acidic residues" evidence="1">
    <location>
        <begin position="85"/>
        <end position="100"/>
    </location>
</feature>
<sequence>MVPTGVKPRPLLGAEAGGTGRARPRLHWVLRHAGCRASRGTSWGRCPASQRCSHSGRCGCWGAARSGAPFLTTCPTGRASTTTHDSSHRFESAGKSDTRASRTVRAPTKALGFGPPRVIVHARRNDVARKGRAPTVARPFNQQRGSLMFHPWRLAFLAAWASLSIAQAQPASVGQWTPVQKWPYSAVHTHVLPTGKVMFFSEFGDGDTPTLWDPQTNVLTTLPKAGFNIFCAGHAFMPDGRLLVAGGHITNDSGLPYAAIFDPFKLTWTRLPNMNAGRWYPTVTTLPNGDMLVIGGAKEDTTKNLIPQVWQTSKNSWRNLTGASLELMYYPWMFVTSTGKTLMAGYWKPARYLDTNGTGAWTSGPRTNYARSRNAGSAVMYDDGKVLITGGDNPPTNNVEVLDLNAAKPAWRTVRPMRYVRRQHNSTVLPDGTVLVTGGHSGPGTDNPNFPRLETELWNPVTEQWSVLAPASAYRGYHSTTVLLPDGRVLSAGSRYVKTMQVFSPPYLFNGPRPTITSAPASIAYGETFRVNTPEAASITMASWVRLGSVTHAFDENQRFMKLRFTASGGGLNVVAPPNPNVAPPGHYMLFLLNAKKVPSVAKIIRIGGGGTTPPPTDPPPNPGFTAVAFGSEWKYDDRNVDPGSAWTSSGFSDASWKKGPAQLGYGETDEATVLKKTTPAQPTVYFRRKFTVHGMVEQATLQVIHDDGVAVFLNGTQVFSKYVGSTAHSAYASGTASDNTLSQTTVSGARFVMGENTLAVMVKQANATSSDLSFDLELKVTTDGMQHDALFMESPNGGETLRPGNVQMLQWMTHGAGVDNVRVEFSPDDGANWTLVDQGVPNIDFYEWTVPNTVTSKGVLRISDASRPDIDDRTDLPFTISRTPQFQAIAFGEYWKFDDSNVNPDMQWTSVNFDDDAWRSGPAKLGYGDGDEHTVLNKTTPLQPSVYFRKKLTLGEAIRTAKLRVLHDDGVAIWVNGKLVYSRYADNGLGHGTFASRVLKDAVISTARFDGSAFVVGENIIAVMVKQANAESSDVAFDLELNLEAK</sequence>
<evidence type="ECO:0000313" key="4">
    <source>
        <dbReference type="Proteomes" id="UP000002402"/>
    </source>
</evidence>
<organism evidence="3 4">
    <name type="scientific">Myxococcus xanthus (strain DK1622)</name>
    <dbReference type="NCBI Taxonomy" id="246197"/>
    <lineage>
        <taxon>Bacteria</taxon>
        <taxon>Pseudomonadati</taxon>
        <taxon>Myxococcota</taxon>
        <taxon>Myxococcia</taxon>
        <taxon>Myxococcales</taxon>
        <taxon>Cystobacterineae</taxon>
        <taxon>Myxococcaceae</taxon>
        <taxon>Myxococcus</taxon>
    </lineage>
</organism>
<gene>
    <name evidence="3" type="ordered locus">MXAN_5265</name>
</gene>
<feature type="domain" description="Galactose oxidase-like Early set" evidence="2">
    <location>
        <begin position="513"/>
        <end position="607"/>
    </location>
</feature>
<dbReference type="AlphaFoldDB" id="Q1D1Q6"/>
<dbReference type="InterPro" id="IPR013783">
    <property type="entry name" value="Ig-like_fold"/>
</dbReference>
<dbReference type="SMART" id="SM00612">
    <property type="entry name" value="Kelch"/>
    <property type="match status" value="3"/>
</dbReference>
<dbReference type="Proteomes" id="UP000002402">
    <property type="component" value="Chromosome"/>
</dbReference>
<dbReference type="STRING" id="246197.MXAN_5265"/>
<dbReference type="Gene3D" id="2.60.120.260">
    <property type="entry name" value="Galactose-binding domain-like"/>
    <property type="match status" value="2"/>
</dbReference>
<dbReference type="KEGG" id="mxa:MXAN_5265"/>
<evidence type="ECO:0000256" key="1">
    <source>
        <dbReference type="SAM" id="MobiDB-lite"/>
    </source>
</evidence>
<dbReference type="InterPro" id="IPR015202">
    <property type="entry name" value="GO-like_E_set"/>
</dbReference>
<dbReference type="PANTHER" id="PTHR32208:SF21">
    <property type="entry name" value="LOW QUALITY PROTEIN: ALDEHYDE OXIDASE GLOX-LIKE"/>
    <property type="match status" value="1"/>
</dbReference>
<dbReference type="eggNOG" id="COG3055">
    <property type="taxonomic scope" value="Bacteria"/>
</dbReference>
<dbReference type="InterPro" id="IPR037293">
    <property type="entry name" value="Gal_Oxidase_central_sf"/>
</dbReference>
<reference evidence="3 4" key="1">
    <citation type="journal article" date="2006" name="Proc. Natl. Acad. Sci. U.S.A.">
        <title>Evolution of sensory complexity recorded in a myxobacterial genome.</title>
        <authorList>
            <person name="Goldman B.S."/>
            <person name="Nierman W.C."/>
            <person name="Kaiser D."/>
            <person name="Slater S.C."/>
            <person name="Durkin A.S."/>
            <person name="Eisen J.A."/>
            <person name="Ronning C.M."/>
            <person name="Barbazuk W.B."/>
            <person name="Blanchard M."/>
            <person name="Field C."/>
            <person name="Halling C."/>
            <person name="Hinkle G."/>
            <person name="Iartchuk O."/>
            <person name="Kim H.S."/>
            <person name="Mackenzie C."/>
            <person name="Madupu R."/>
            <person name="Miller N."/>
            <person name="Shvartsbeyn A."/>
            <person name="Sullivan S.A."/>
            <person name="Vaudin M."/>
            <person name="Wiegand R."/>
            <person name="Kaplan H.B."/>
        </authorList>
    </citation>
    <scope>NUCLEOTIDE SEQUENCE [LARGE SCALE GENOMIC DNA]</scope>
    <source>
        <strain evidence="4">DK1622</strain>
    </source>
</reference>
<keyword evidence="4" id="KW-1185">Reference proteome</keyword>
<dbReference type="InterPro" id="IPR014756">
    <property type="entry name" value="Ig_E-set"/>
</dbReference>
<dbReference type="SUPFAM" id="SSF81296">
    <property type="entry name" value="E set domains"/>
    <property type="match status" value="1"/>
</dbReference>
<dbReference type="CDD" id="cd02851">
    <property type="entry name" value="E_set_GO_C"/>
    <property type="match status" value="1"/>
</dbReference>
<evidence type="ECO:0000259" key="2">
    <source>
        <dbReference type="Pfam" id="PF09118"/>
    </source>
</evidence>
<dbReference type="EnsemblBacteria" id="ABF88956">
    <property type="protein sequence ID" value="ABF88956"/>
    <property type="gene ID" value="MXAN_5265"/>
</dbReference>
<dbReference type="Pfam" id="PF09118">
    <property type="entry name" value="GO-like_E_set"/>
    <property type="match status" value="1"/>
</dbReference>
<dbReference type="InterPro" id="IPR006652">
    <property type="entry name" value="Kelch_1"/>
</dbReference>